<evidence type="ECO:0000256" key="2">
    <source>
        <dbReference type="SAM" id="Phobius"/>
    </source>
</evidence>
<feature type="transmembrane region" description="Helical" evidence="2">
    <location>
        <begin position="222"/>
        <end position="240"/>
    </location>
</feature>
<evidence type="ECO:0000313" key="5">
    <source>
        <dbReference type="EMBL" id="MBB5873506.1"/>
    </source>
</evidence>
<keyword evidence="2" id="KW-0812">Transmembrane</keyword>
<sequence>MRRLTLALAIGVALLGSVAVGGAPAAYAADGGLAVTVRATDPLAPVVTLTNRGAEACQAAATPLGTITIAALAQGGRASVPTTFSPGLDEPLETVVGKRLRTLQPGESLDLRLQLLPIGTTGHSIEIVTYTGTVAPMGLLYPVQAGQPLDLRVSYYWRIAPAQGPPLCTASAPSTVVGAAASAPTAAVGSGRLWLIGGVVLIVLINVVVVVVLLLRRRRRAAAAAVLILLAALSVPVAQARPAHARVVINNPSLQAPYDACLATLQQPGHDPAGILDTILGPGVTVTLEVPTDGVTHEGGLSRSEMFIFWNADDRSPYFGGGGNADPCTSLYHEMFHAWEDSQGIQDHHECITADGRHTGIGINEVHATEAQNPLRVALGMPPRDHYGSNPLPTSPCRPSQETDPVCTDQGCPASDGEPHLTTVDGKRYDFQAAGEFVAARDPAGGFTVQVRQQPFRDSLTLAVNTSVALDVAGDRVQVDLATPGISVLVGGTPRDGALTELEHGGQVRIGDGGAGRLATVIWPDGSAAWVTGIAGLGLNLSIQPAPARKAKLEGLLGSGPRVRGGATITGDDYDTLYPAFADSWRIDDAASLFTYPAGRTTASYTDRAFPHRAETGAPVDTAAAEAICAKAGVTAAAQLADCVFDVSRTGQPAFAASALAAQAFASGAVPGAAITVPANADVYLAGAAPLGMLPGGAGTLPVRIAFDAAKDRRISFPSITGVLGAAGSDPKDGADGGVDYGGTSVTALNGISGVIHQKRSLFLVGVFLPAGAPTGSGQPDVTDQEGKAEVAPALGVLFAIGDGKTAAGAVQQFAVPSGATRLYIGFADSVSFHGSPGYYGDNTGFLAVTFAVG</sequence>
<gene>
    <name evidence="5" type="ORF">F4553_006940</name>
</gene>
<feature type="chain" id="PRO_5039511476" description="VWFD domain-containing protein" evidence="3">
    <location>
        <begin position="29"/>
        <end position="854"/>
    </location>
</feature>
<organism evidence="5 6">
    <name type="scientific">Allocatelliglobosispora scoriae</name>
    <dbReference type="NCBI Taxonomy" id="643052"/>
    <lineage>
        <taxon>Bacteria</taxon>
        <taxon>Bacillati</taxon>
        <taxon>Actinomycetota</taxon>
        <taxon>Actinomycetes</taxon>
        <taxon>Micromonosporales</taxon>
        <taxon>Micromonosporaceae</taxon>
        <taxon>Allocatelliglobosispora</taxon>
    </lineage>
</organism>
<evidence type="ECO:0000313" key="6">
    <source>
        <dbReference type="Proteomes" id="UP000587527"/>
    </source>
</evidence>
<feature type="transmembrane region" description="Helical" evidence="2">
    <location>
        <begin position="193"/>
        <end position="215"/>
    </location>
</feature>
<evidence type="ECO:0000259" key="4">
    <source>
        <dbReference type="PROSITE" id="PS51233"/>
    </source>
</evidence>
<dbReference type="PROSITE" id="PS51233">
    <property type="entry name" value="VWFD"/>
    <property type="match status" value="1"/>
</dbReference>
<dbReference type="EMBL" id="JACHMN010000003">
    <property type="protein sequence ID" value="MBB5873506.1"/>
    <property type="molecule type" value="Genomic_DNA"/>
</dbReference>
<feature type="region of interest" description="Disordered" evidence="1">
    <location>
        <begin position="393"/>
        <end position="414"/>
    </location>
</feature>
<feature type="domain" description="VWFD" evidence="4">
    <location>
        <begin position="411"/>
        <end position="593"/>
    </location>
</feature>
<dbReference type="InterPro" id="IPR001846">
    <property type="entry name" value="VWF_type-D"/>
</dbReference>
<evidence type="ECO:0000256" key="1">
    <source>
        <dbReference type="SAM" id="MobiDB-lite"/>
    </source>
</evidence>
<comment type="caution">
    <text evidence="5">The sequence shown here is derived from an EMBL/GenBank/DDBJ whole genome shotgun (WGS) entry which is preliminary data.</text>
</comment>
<dbReference type="RefSeq" id="WP_184844824.1">
    <property type="nucleotide sequence ID" value="NZ_JACHMN010000003.1"/>
</dbReference>
<keyword evidence="3" id="KW-0732">Signal</keyword>
<evidence type="ECO:0000256" key="3">
    <source>
        <dbReference type="SAM" id="SignalP"/>
    </source>
</evidence>
<name>A0A841C0X1_9ACTN</name>
<keyword evidence="6" id="KW-1185">Reference proteome</keyword>
<proteinExistence type="predicted"/>
<protein>
    <recommendedName>
        <fullName evidence="4">VWFD domain-containing protein</fullName>
    </recommendedName>
</protein>
<keyword evidence="2" id="KW-0472">Membrane</keyword>
<feature type="signal peptide" evidence="3">
    <location>
        <begin position="1"/>
        <end position="28"/>
    </location>
</feature>
<dbReference type="AlphaFoldDB" id="A0A841C0X1"/>
<reference evidence="5 6" key="1">
    <citation type="submission" date="2020-08" db="EMBL/GenBank/DDBJ databases">
        <title>Sequencing the genomes of 1000 actinobacteria strains.</title>
        <authorList>
            <person name="Klenk H.-P."/>
        </authorList>
    </citation>
    <scope>NUCLEOTIDE SEQUENCE [LARGE SCALE GENOMIC DNA]</scope>
    <source>
        <strain evidence="5 6">DSM 45362</strain>
    </source>
</reference>
<accession>A0A841C0X1</accession>
<dbReference type="Proteomes" id="UP000587527">
    <property type="component" value="Unassembled WGS sequence"/>
</dbReference>
<keyword evidence="2" id="KW-1133">Transmembrane helix</keyword>